<evidence type="ECO:0000313" key="16">
    <source>
        <dbReference type="Proteomes" id="UP000315995"/>
    </source>
</evidence>
<keyword evidence="3" id="KW-0547">Nucleotide-binding</keyword>
<dbReference type="GO" id="GO:0005524">
    <property type="term" value="F:ATP binding"/>
    <property type="evidence" value="ECO:0007669"/>
    <property type="project" value="UniProtKB-KW"/>
</dbReference>
<evidence type="ECO:0000256" key="11">
    <source>
        <dbReference type="ARBA" id="ARBA00044535"/>
    </source>
</evidence>
<name>A0A4Y6PUV7_PERCE</name>
<keyword evidence="16" id="KW-1185">Reference proteome</keyword>
<comment type="similarity">
    <text evidence="1">Belongs to the helicase family. RecQ subfamily.</text>
</comment>
<evidence type="ECO:0000259" key="14">
    <source>
        <dbReference type="PROSITE" id="PS51194"/>
    </source>
</evidence>
<evidence type="ECO:0000256" key="7">
    <source>
        <dbReference type="ARBA" id="ARBA00023125"/>
    </source>
</evidence>
<dbReference type="CDD" id="cd18794">
    <property type="entry name" value="SF2_C_RecQ"/>
    <property type="match status" value="1"/>
</dbReference>
<dbReference type="InterPro" id="IPR011545">
    <property type="entry name" value="DEAD/DEAH_box_helicase_dom"/>
</dbReference>
<dbReference type="Proteomes" id="UP000315995">
    <property type="component" value="Chromosome"/>
</dbReference>
<reference evidence="15 16" key="1">
    <citation type="submission" date="2019-06" db="EMBL/GenBank/DDBJ databases">
        <title>Persicimonas caeni gen. nov., sp. nov., a predatory bacterium isolated from solar saltern.</title>
        <authorList>
            <person name="Wang S."/>
        </authorList>
    </citation>
    <scope>NUCLEOTIDE SEQUENCE [LARGE SCALE GENOMIC DNA]</scope>
    <source>
        <strain evidence="15 16">YN101</strain>
    </source>
</reference>
<evidence type="ECO:0000256" key="6">
    <source>
        <dbReference type="ARBA" id="ARBA00022840"/>
    </source>
</evidence>
<dbReference type="PROSITE" id="PS51194">
    <property type="entry name" value="HELICASE_CTER"/>
    <property type="match status" value="1"/>
</dbReference>
<protein>
    <recommendedName>
        <fullName evidence="11">ATP-dependent DNA helicase RecQ</fullName>
        <ecNumber evidence="10">5.6.2.4</ecNumber>
    </recommendedName>
    <alternativeName>
        <fullName evidence="12">DNA 3'-5' helicase RecQ</fullName>
    </alternativeName>
</protein>
<sequence length="531" mass="58903">MTRLTIRSKSKRVFPCAGRSAHPSLGPMTLDATQEILRPLGPTALAPFAETADDALRQIFGYDAFRPGQREVVEHLLEGRDALVVMPTGSGKSLCYQLAGAVTQGVTLVVSPLIALMKDQVDALASTGLPACAINSSISRAQQQERIAEMYAGDYKLVYVAPERFRSPSFCEALEEIEIGLLAIDEAHCISQWGHDFRPDYRRLAEVRRRFGSPQTVALTATATEFVQRDILEQLDIDGADMLVSGFERPNLRFEVFKGKKKRDKMRHLRTLIGEHTGESVIVYVASRKQVNAVGKMLEDEGVSVGRYHGGMSAKKRTEAQERWMDGGVEVMVATNAFGMGVDKPDVRAVIHYNAPGSIEAYYQEAGRAGRDGKPARCVLMYRRSDMRIHEWFADNAYPLRMQLIRVWLHLRSLGPGEHKTTPAKLAKGARGRGQKLPPMVVGACLDLLSRAGHIRRKRGSVEVIKDAEPLELDVDFDRLEDRRHLAKEQIRNVSDYAGARDCYQASLLAHFGSAPSFGEECGHCGLCDPR</sequence>
<keyword evidence="6" id="KW-0067">ATP-binding</keyword>
<dbReference type="OrthoDB" id="9760034at2"/>
<organism evidence="15 16">
    <name type="scientific">Persicimonas caeni</name>
    <dbReference type="NCBI Taxonomy" id="2292766"/>
    <lineage>
        <taxon>Bacteria</taxon>
        <taxon>Deltaproteobacteria</taxon>
        <taxon>Bradymonadales</taxon>
        <taxon>Bradymonadaceae</taxon>
        <taxon>Persicimonas</taxon>
    </lineage>
</organism>
<evidence type="ECO:0000256" key="9">
    <source>
        <dbReference type="ARBA" id="ARBA00034617"/>
    </source>
</evidence>
<proteinExistence type="inferred from homology"/>
<dbReference type="GO" id="GO:0006281">
    <property type="term" value="P:DNA repair"/>
    <property type="evidence" value="ECO:0007669"/>
    <property type="project" value="TreeGrafter"/>
</dbReference>
<evidence type="ECO:0000256" key="5">
    <source>
        <dbReference type="ARBA" id="ARBA00022806"/>
    </source>
</evidence>
<dbReference type="GO" id="GO:0005737">
    <property type="term" value="C:cytoplasm"/>
    <property type="evidence" value="ECO:0007669"/>
    <property type="project" value="TreeGrafter"/>
</dbReference>
<dbReference type="GO" id="GO:0003677">
    <property type="term" value="F:DNA binding"/>
    <property type="evidence" value="ECO:0007669"/>
    <property type="project" value="UniProtKB-KW"/>
</dbReference>
<dbReference type="Gene3D" id="3.40.50.300">
    <property type="entry name" value="P-loop containing nucleotide triphosphate hydrolases"/>
    <property type="match status" value="2"/>
</dbReference>
<dbReference type="GO" id="GO:0046872">
    <property type="term" value="F:metal ion binding"/>
    <property type="evidence" value="ECO:0007669"/>
    <property type="project" value="UniProtKB-KW"/>
</dbReference>
<evidence type="ECO:0000256" key="12">
    <source>
        <dbReference type="ARBA" id="ARBA00044550"/>
    </source>
</evidence>
<keyword evidence="5 15" id="KW-0347">Helicase</keyword>
<feature type="domain" description="Helicase C-terminal" evidence="14">
    <location>
        <begin position="265"/>
        <end position="415"/>
    </location>
</feature>
<dbReference type="GO" id="GO:0006310">
    <property type="term" value="P:DNA recombination"/>
    <property type="evidence" value="ECO:0007669"/>
    <property type="project" value="InterPro"/>
</dbReference>
<feature type="domain" description="Helicase ATP-binding" evidence="13">
    <location>
        <begin position="73"/>
        <end position="241"/>
    </location>
</feature>
<accession>A0A5B8Y726</accession>
<dbReference type="InterPro" id="IPR014001">
    <property type="entry name" value="Helicase_ATP-bd"/>
</dbReference>
<dbReference type="GO" id="GO:0043138">
    <property type="term" value="F:3'-5' DNA helicase activity"/>
    <property type="evidence" value="ECO:0007669"/>
    <property type="project" value="UniProtKB-EC"/>
</dbReference>
<comment type="catalytic activity">
    <reaction evidence="9">
        <text>Couples ATP hydrolysis with the unwinding of duplex DNA by translocating in the 3'-5' direction.</text>
        <dbReference type="EC" id="5.6.2.4"/>
    </reaction>
</comment>
<dbReference type="PROSITE" id="PS51192">
    <property type="entry name" value="HELICASE_ATP_BIND_1"/>
    <property type="match status" value="1"/>
</dbReference>
<dbReference type="FunFam" id="3.40.50.300:FF:001363">
    <property type="entry name" value="ATP-dependent DNA helicase RecQ"/>
    <property type="match status" value="1"/>
</dbReference>
<evidence type="ECO:0000256" key="8">
    <source>
        <dbReference type="ARBA" id="ARBA00023235"/>
    </source>
</evidence>
<dbReference type="InterPro" id="IPR027417">
    <property type="entry name" value="P-loop_NTPase"/>
</dbReference>
<evidence type="ECO:0000256" key="10">
    <source>
        <dbReference type="ARBA" id="ARBA00034808"/>
    </source>
</evidence>
<dbReference type="InterPro" id="IPR004589">
    <property type="entry name" value="DNA_helicase_ATP-dep_RecQ"/>
</dbReference>
<evidence type="ECO:0000313" key="15">
    <source>
        <dbReference type="EMBL" id="QDG51787.1"/>
    </source>
</evidence>
<keyword evidence="4" id="KW-0378">Hydrolase</keyword>
<dbReference type="GO" id="GO:0043590">
    <property type="term" value="C:bacterial nucleoid"/>
    <property type="evidence" value="ECO:0007669"/>
    <property type="project" value="TreeGrafter"/>
</dbReference>
<dbReference type="GO" id="GO:0009378">
    <property type="term" value="F:four-way junction helicase activity"/>
    <property type="evidence" value="ECO:0007669"/>
    <property type="project" value="TreeGrafter"/>
</dbReference>
<dbReference type="GO" id="GO:0030894">
    <property type="term" value="C:replisome"/>
    <property type="evidence" value="ECO:0007669"/>
    <property type="project" value="TreeGrafter"/>
</dbReference>
<keyword evidence="8" id="KW-0413">Isomerase</keyword>
<keyword evidence="7" id="KW-0238">DNA-binding</keyword>
<evidence type="ECO:0000256" key="2">
    <source>
        <dbReference type="ARBA" id="ARBA00022723"/>
    </source>
</evidence>
<dbReference type="EMBL" id="CP041186">
    <property type="protein sequence ID" value="QDG51787.1"/>
    <property type="molecule type" value="Genomic_DNA"/>
</dbReference>
<dbReference type="SMART" id="SM00487">
    <property type="entry name" value="DEXDc"/>
    <property type="match status" value="1"/>
</dbReference>
<dbReference type="EC" id="5.6.2.4" evidence="10"/>
<dbReference type="Pfam" id="PF16124">
    <property type="entry name" value="RecQ_Zn_bind"/>
    <property type="match status" value="1"/>
</dbReference>
<dbReference type="NCBIfam" id="TIGR00614">
    <property type="entry name" value="recQ_fam"/>
    <property type="match status" value="1"/>
</dbReference>
<dbReference type="SUPFAM" id="SSF52540">
    <property type="entry name" value="P-loop containing nucleoside triphosphate hydrolases"/>
    <property type="match status" value="1"/>
</dbReference>
<dbReference type="PANTHER" id="PTHR13710:SF105">
    <property type="entry name" value="ATP-DEPENDENT DNA HELICASE Q1"/>
    <property type="match status" value="1"/>
</dbReference>
<gene>
    <name evidence="15" type="ORF">FIV42_13835</name>
</gene>
<evidence type="ECO:0000256" key="3">
    <source>
        <dbReference type="ARBA" id="ARBA00022741"/>
    </source>
</evidence>
<dbReference type="Pfam" id="PF00271">
    <property type="entry name" value="Helicase_C"/>
    <property type="match status" value="1"/>
</dbReference>
<dbReference type="GO" id="GO:0016787">
    <property type="term" value="F:hydrolase activity"/>
    <property type="evidence" value="ECO:0007669"/>
    <property type="project" value="UniProtKB-KW"/>
</dbReference>
<dbReference type="AlphaFoldDB" id="A0A4Y6PUV7"/>
<dbReference type="PANTHER" id="PTHR13710">
    <property type="entry name" value="DNA HELICASE RECQ FAMILY MEMBER"/>
    <property type="match status" value="1"/>
</dbReference>
<dbReference type="Pfam" id="PF00270">
    <property type="entry name" value="DEAD"/>
    <property type="match status" value="1"/>
</dbReference>
<accession>A0A4Y6PUV7</accession>
<dbReference type="CDD" id="cd17920">
    <property type="entry name" value="DEXHc_RecQ"/>
    <property type="match status" value="1"/>
</dbReference>
<dbReference type="SMART" id="SM00490">
    <property type="entry name" value="HELICc"/>
    <property type="match status" value="1"/>
</dbReference>
<keyword evidence="2" id="KW-0479">Metal-binding</keyword>
<evidence type="ECO:0000256" key="1">
    <source>
        <dbReference type="ARBA" id="ARBA00005446"/>
    </source>
</evidence>
<dbReference type="InterPro" id="IPR032284">
    <property type="entry name" value="RecQ_Zn-bd"/>
</dbReference>
<dbReference type="InterPro" id="IPR001650">
    <property type="entry name" value="Helicase_C-like"/>
</dbReference>
<evidence type="ECO:0000256" key="4">
    <source>
        <dbReference type="ARBA" id="ARBA00022801"/>
    </source>
</evidence>
<evidence type="ECO:0000259" key="13">
    <source>
        <dbReference type="PROSITE" id="PS51192"/>
    </source>
</evidence>